<feature type="region of interest" description="Disordered" evidence="2">
    <location>
        <begin position="1356"/>
        <end position="1392"/>
    </location>
</feature>
<keyword evidence="1" id="KW-0067">ATP-binding</keyword>
<dbReference type="GO" id="GO:0016887">
    <property type="term" value="F:ATP hydrolysis activity"/>
    <property type="evidence" value="ECO:0007669"/>
    <property type="project" value="TreeGrafter"/>
</dbReference>
<dbReference type="GO" id="GO:0008574">
    <property type="term" value="F:plus-end-directed microtubule motor activity"/>
    <property type="evidence" value="ECO:0007669"/>
    <property type="project" value="TreeGrafter"/>
</dbReference>
<protein>
    <recommendedName>
        <fullName evidence="3">Kinesin motor domain-containing protein</fullName>
    </recommendedName>
</protein>
<name>A0A0G4KEN9_VERLO</name>
<keyword evidence="5" id="KW-1185">Reference proteome</keyword>
<dbReference type="Proteomes" id="UP000044602">
    <property type="component" value="Unassembled WGS sequence"/>
</dbReference>
<organism evidence="4 5">
    <name type="scientific">Verticillium longisporum</name>
    <name type="common">Verticillium dahliae var. longisporum</name>
    <dbReference type="NCBI Taxonomy" id="100787"/>
    <lineage>
        <taxon>Eukaryota</taxon>
        <taxon>Fungi</taxon>
        <taxon>Dikarya</taxon>
        <taxon>Ascomycota</taxon>
        <taxon>Pezizomycotina</taxon>
        <taxon>Sordariomycetes</taxon>
        <taxon>Hypocreomycetidae</taxon>
        <taxon>Glomerellales</taxon>
        <taxon>Plectosphaerellaceae</taxon>
        <taxon>Verticillium</taxon>
    </lineage>
</organism>
<feature type="region of interest" description="Disordered" evidence="2">
    <location>
        <begin position="879"/>
        <end position="900"/>
    </location>
</feature>
<dbReference type="PROSITE" id="PS50067">
    <property type="entry name" value="KINESIN_MOTOR_2"/>
    <property type="match status" value="2"/>
</dbReference>
<comment type="caution">
    <text evidence="1">Lacks conserved residue(s) required for the propagation of feature annotation.</text>
</comment>
<dbReference type="GO" id="GO:0007018">
    <property type="term" value="P:microtubule-based movement"/>
    <property type="evidence" value="ECO:0007669"/>
    <property type="project" value="InterPro"/>
</dbReference>
<evidence type="ECO:0000313" key="5">
    <source>
        <dbReference type="Proteomes" id="UP000044602"/>
    </source>
</evidence>
<evidence type="ECO:0000256" key="1">
    <source>
        <dbReference type="PROSITE-ProRule" id="PRU00283"/>
    </source>
</evidence>
<keyword evidence="1" id="KW-0505">Motor protein</keyword>
<dbReference type="InterPro" id="IPR010994">
    <property type="entry name" value="RuvA_2-like"/>
</dbReference>
<dbReference type="GO" id="GO:0005871">
    <property type="term" value="C:kinesin complex"/>
    <property type="evidence" value="ECO:0007669"/>
    <property type="project" value="TreeGrafter"/>
</dbReference>
<dbReference type="GO" id="GO:0008017">
    <property type="term" value="F:microtubule binding"/>
    <property type="evidence" value="ECO:0007669"/>
    <property type="project" value="InterPro"/>
</dbReference>
<dbReference type="InterPro" id="IPR027640">
    <property type="entry name" value="Kinesin-like_fam"/>
</dbReference>
<dbReference type="Pfam" id="PF00225">
    <property type="entry name" value="Kinesin"/>
    <property type="match status" value="2"/>
</dbReference>
<dbReference type="InterPro" id="IPR036961">
    <property type="entry name" value="Kinesin_motor_dom_sf"/>
</dbReference>
<dbReference type="SUPFAM" id="SSF52540">
    <property type="entry name" value="P-loop containing nucleoside triphosphate hydrolases"/>
    <property type="match status" value="3"/>
</dbReference>
<dbReference type="STRING" id="100787.A0A0G4KEN9"/>
<dbReference type="Gene3D" id="3.40.850.10">
    <property type="entry name" value="Kinesin motor domain"/>
    <property type="match status" value="2"/>
</dbReference>
<sequence>MSVRVVARIRPLLPKELDKDTIVTADSTEEGKPATLVKIPNPKNESEEFSFAFNSVYDQAATQEALFASEVSPHLKSLFQGLDVTIFAYGVTGTGKTHTMRGGLKLADRGTAKDTDGQTTVDVALSYYEIYNDKVFDLMEPPEKRLPAGLPLREKDGKTIVVGLSERPCQDLKDFEKLYIEANNNRVTASTKLNAHSSRSHAILRVKVTQTTGDVVRESTASAIDLAGSEDNRRTDNGKERLVESAAINKSLFVLSQCIDAISRGDKRIPYRESKMTRILSLGQNNGITIMILNLAPLRSYHLDTLSSLNVSSRAKRIEVREIENEVVFKQVPRTNSNNGAGTMRQALRPLANAHNVHSGVMANKEKAADATRPVKAFSVYTDKSKPTAMARPAAVITQVRKRPSDSDSLPRPTKILRPSQPLHSAQTKLSISADQLKALVEKKCIDAISRGDKRIPYRESKMTRILSLGQNNGITIMILNLAPLRSYHLDTLSSLNVSSRAKRIEVREIENEVVFKQVPRTNSNNGAGTMRQALRPLANAHNVHSGVMASKEKAADATRPVKAFSVYTDKSKPTAMARPTAVITQVRKRPSDSDSLPRPTKIMRPSQPLHSAQTKLSISADQLEALVEKKVSEILAARVSQAAEPAAPAVAAVHPDINDAVQKRLEALERRIQEDERREDSRSDGLRHLLLARQAKEKGDDATALEMYELALPFFPGQAKLLGKIEKLRARLGMDVDETAKESRRKRRKVVALDEDEYHGAVDADADADESFVYRDPKPRSKKTAKHVKVAVPLTTTAYEPTSPRSQQLLDIVNSRDLAQIQRLHGFGAKKARDLVDFLRLMGEDDDGNIFTLAQLRTVPGMGGRTVERAYEGLVGAVSRSSGSTSSASAPRVKSFDSDPETQLRYLAPPQQDQHQDEFASSPLMTVPVLKACPDIQHGLIGVSCVSSKQLNGSESKADVLSARVYQNVTAPASTFICGSQGAGKSNTLACLLENCLLRSKLGSLPRPLTGIVFHYDGFNSDLIGLPCEAAFLASDRQVRVRVLCAPTNIQTIKNTYARIPNVVIEPFRLRDEDLNTQRMLNLMAVGAGNVPLYMHVVTRILREMRISQQTSGQPFEYAQFKARMNNEDLQIAQSVPLQQRLDTLESFMASPPIRSKKQKKVMKTAEGNNWTPRASQLIIVDLSCPCVTSDMACSLFNIALQLFLEGDKSVSRVVALDEAHKYMRDTSPESCIFTENLLGVIRLQRHLGTRVIISTQEPTVSTKLLDLCSVAIVHRFTSPDWLRALQKHLAGVSSLVPTENEETEAEKNHGRPGVHPITVRGRDPAAELFSLIVNLRTGQALVFSPSSIIGSKNFDRECTDGNKGVKNDDTDSSDDSSSGNDSSEDSDQTLEAAERLSHRVLRVNIRARLTSDGGRSVMAL</sequence>
<accession>A0A0G4KEN9</accession>
<dbReference type="GO" id="GO:0005524">
    <property type="term" value="F:ATP binding"/>
    <property type="evidence" value="ECO:0007669"/>
    <property type="project" value="UniProtKB-UniRule"/>
</dbReference>
<dbReference type="EMBL" id="CVQH01000002">
    <property type="protein sequence ID" value="CRJ81805.1"/>
    <property type="molecule type" value="Genomic_DNA"/>
</dbReference>
<evidence type="ECO:0000313" key="4">
    <source>
        <dbReference type="EMBL" id="CRJ81805.1"/>
    </source>
</evidence>
<proteinExistence type="inferred from homology"/>
<dbReference type="CDD" id="cd00106">
    <property type="entry name" value="KISc"/>
    <property type="match status" value="1"/>
</dbReference>
<feature type="region of interest" description="Disordered" evidence="2">
    <location>
        <begin position="399"/>
        <end position="425"/>
    </location>
</feature>
<reference evidence="4 5" key="1">
    <citation type="submission" date="2015-05" db="EMBL/GenBank/DDBJ databases">
        <authorList>
            <person name="Wang D.B."/>
            <person name="Wang M."/>
        </authorList>
    </citation>
    <scope>NUCLEOTIDE SEQUENCE [LARGE SCALE GENOMIC DNA]</scope>
    <source>
        <strain evidence="4">VL1</strain>
    </source>
</reference>
<evidence type="ECO:0000256" key="2">
    <source>
        <dbReference type="SAM" id="MobiDB-lite"/>
    </source>
</evidence>
<dbReference type="SMART" id="SM00129">
    <property type="entry name" value="KISc"/>
    <property type="match status" value="1"/>
</dbReference>
<feature type="domain" description="Kinesin motor" evidence="3">
    <location>
        <begin position="443"/>
        <end position="505"/>
    </location>
</feature>
<gene>
    <name evidence="4" type="ORF">BN1708_001976</name>
</gene>
<dbReference type="GO" id="GO:0005874">
    <property type="term" value="C:microtubule"/>
    <property type="evidence" value="ECO:0007669"/>
    <property type="project" value="TreeGrafter"/>
</dbReference>
<feature type="compositionally biased region" description="Low complexity" evidence="2">
    <location>
        <begin position="879"/>
        <end position="894"/>
    </location>
</feature>
<feature type="domain" description="Kinesin motor" evidence="3">
    <location>
        <begin position="2"/>
        <end position="318"/>
    </location>
</feature>
<feature type="binding site" evidence="1">
    <location>
        <begin position="90"/>
        <end position="97"/>
    </location>
    <ligand>
        <name>ATP</name>
        <dbReference type="ChEBI" id="CHEBI:30616"/>
    </ligand>
</feature>
<feature type="compositionally biased region" description="Basic and acidic residues" evidence="2">
    <location>
        <begin position="1356"/>
        <end position="1371"/>
    </location>
</feature>
<dbReference type="Gene3D" id="3.40.50.300">
    <property type="entry name" value="P-loop containing nucleotide triphosphate hydrolases"/>
    <property type="match status" value="1"/>
</dbReference>
<comment type="similarity">
    <text evidence="1">Belongs to the TRAFAC class myosin-kinesin ATPase superfamily. Kinesin family.</text>
</comment>
<dbReference type="PANTHER" id="PTHR24115">
    <property type="entry name" value="KINESIN-RELATED"/>
    <property type="match status" value="1"/>
</dbReference>
<dbReference type="InterPro" id="IPR027417">
    <property type="entry name" value="P-loop_NTPase"/>
</dbReference>
<dbReference type="InterPro" id="IPR001752">
    <property type="entry name" value="Kinesin_motor_dom"/>
</dbReference>
<evidence type="ECO:0000259" key="3">
    <source>
        <dbReference type="PROSITE" id="PS50067"/>
    </source>
</evidence>
<dbReference type="PRINTS" id="PR00380">
    <property type="entry name" value="KINESINHEAVY"/>
</dbReference>
<feature type="region of interest" description="Disordered" evidence="2">
    <location>
        <begin position="1298"/>
        <end position="1321"/>
    </location>
</feature>
<feature type="region of interest" description="Disordered" evidence="2">
    <location>
        <begin position="586"/>
        <end position="615"/>
    </location>
</feature>
<keyword evidence="1" id="KW-0547">Nucleotide-binding</keyword>
<dbReference type="PANTHER" id="PTHR24115:SF1000">
    <property type="entry name" value="KINESIN-LIKE PROTEIN KIF22"/>
    <property type="match status" value="1"/>
</dbReference>
<dbReference type="SUPFAM" id="SSF47781">
    <property type="entry name" value="RuvA domain 2-like"/>
    <property type="match status" value="1"/>
</dbReference>